<evidence type="ECO:0000313" key="4">
    <source>
        <dbReference type="Proteomes" id="UP001302719"/>
    </source>
</evidence>
<dbReference type="RefSeq" id="WP_312641784.1">
    <property type="nucleotide sequence ID" value="NZ_CP116967.1"/>
</dbReference>
<feature type="region of interest" description="Disordered" evidence="1">
    <location>
        <begin position="727"/>
        <end position="762"/>
    </location>
</feature>
<dbReference type="EMBL" id="CP116967">
    <property type="protein sequence ID" value="WNM57378.1"/>
    <property type="molecule type" value="Genomic_DNA"/>
</dbReference>
<sequence length="762" mass="81340">MTTIFGRARSVYVQNIQLAITAMIMVVLVCTVGVPSANAHKNPHFQTLRGIVEGNGHAQQGYAVSLYASELGSHSKGHVLGRAKTDRDGKFNVHYRTPHGQQFVLFVIAEYGPVMLAGVVGSAHHVYDAVVVNERTTVATGTAFAQFVDGWKIHGNTYGMINAVKMAENMANPENGDIGEVLFNTPNGTETSTYPTFNSLTNVIASCVADDTNCYSLFMATTTKGGPAPTTVLQAVANIAKYPSYPGYPTDTDDPLYQLSLIDPVNQPALTSRPTSWLLFIKFNGGQHNIYDPFNLMSGPGQIAFDEGGFAWINNNYRPTFPDEIACAGQRLIKTYPWGETFPGSPYFGGGLSGAGFGIGLDPHGKVWVGNFGFEAPACADTTVDPMPDPALKIPAAHDSVSVFRPDGSPTSGFDGFTEGHIWWPQATVSDKKGNIWIANCGNDTVTFIPKGKPGHARNIAFPGGRGAEGIYAPTIPDTEPDSDAPLLKPFAIAIDPKGRAWVTANQVEYVHPGTDDPSEAIGGVYRVSSDGTVETLSNLDANNVPVLSWPMGISGDSQGNMWVSNSNSVKVPCVDPLDPQDGEQGPSITLYPADDSPPSVYTGGGLTIPWGNAVDGNDTLWVFNFGQKPTRNVDENTVWPDTPLSHFCGADPGKCPSGKGMGDPISPPTGYVSDALDRVTGGGIDPSGNVWLLNNWKKTGPYGPVYNTNPGGNSFVIVPGAAGPVKTPLIGPPQSFDQRGHRRDHRKGHRSHLPHQAYDRD</sequence>
<keyword evidence="2" id="KW-1133">Transmembrane helix</keyword>
<evidence type="ECO:0000313" key="3">
    <source>
        <dbReference type="EMBL" id="WNM57378.1"/>
    </source>
</evidence>
<feature type="compositionally biased region" description="Basic residues" evidence="1">
    <location>
        <begin position="741"/>
        <end position="754"/>
    </location>
</feature>
<organism evidence="3 4">
    <name type="scientific">Candidatus Nitrospira allomarina</name>
    <dbReference type="NCBI Taxonomy" id="3020900"/>
    <lineage>
        <taxon>Bacteria</taxon>
        <taxon>Pseudomonadati</taxon>
        <taxon>Nitrospirota</taxon>
        <taxon>Nitrospiria</taxon>
        <taxon>Nitrospirales</taxon>
        <taxon>Nitrospiraceae</taxon>
        <taxon>Nitrospira</taxon>
    </lineage>
</organism>
<dbReference type="InterPro" id="IPR011042">
    <property type="entry name" value="6-blade_b-propeller_TolB-like"/>
</dbReference>
<keyword evidence="2" id="KW-0472">Membrane</keyword>
<dbReference type="Proteomes" id="UP001302719">
    <property type="component" value="Chromosome"/>
</dbReference>
<dbReference type="Gene3D" id="2.120.10.30">
    <property type="entry name" value="TolB, C-terminal domain"/>
    <property type="match status" value="1"/>
</dbReference>
<evidence type="ECO:0000256" key="2">
    <source>
        <dbReference type="SAM" id="Phobius"/>
    </source>
</evidence>
<dbReference type="KEGG" id="nall:PP769_15600"/>
<accession>A0AA96GEF0</accession>
<protein>
    <recommendedName>
        <fullName evidence="5">NHL repeat protein</fullName>
    </recommendedName>
</protein>
<proteinExistence type="predicted"/>
<evidence type="ECO:0000256" key="1">
    <source>
        <dbReference type="SAM" id="MobiDB-lite"/>
    </source>
</evidence>
<evidence type="ECO:0008006" key="5">
    <source>
        <dbReference type="Google" id="ProtNLM"/>
    </source>
</evidence>
<keyword evidence="4" id="KW-1185">Reference proteome</keyword>
<reference evidence="3 4" key="1">
    <citation type="submission" date="2023-01" db="EMBL/GenBank/DDBJ databases">
        <title>Cultivation and genomic characterization of new, ubiquitous marine nitrite-oxidizing bacteria from the Nitrospirales.</title>
        <authorList>
            <person name="Mueller A.J."/>
            <person name="Daebeler A."/>
            <person name="Herbold C.W."/>
            <person name="Kirkegaard R.H."/>
            <person name="Daims H."/>
        </authorList>
    </citation>
    <scope>NUCLEOTIDE SEQUENCE [LARGE SCALE GENOMIC DNA]</scope>
    <source>
        <strain evidence="3 4">VA</strain>
    </source>
</reference>
<keyword evidence="2" id="KW-0812">Transmembrane</keyword>
<dbReference type="AlphaFoldDB" id="A0AA96GEF0"/>
<gene>
    <name evidence="3" type="ORF">PP769_15600</name>
</gene>
<feature type="transmembrane region" description="Helical" evidence="2">
    <location>
        <begin position="12"/>
        <end position="34"/>
    </location>
</feature>
<dbReference type="SUPFAM" id="SSF63829">
    <property type="entry name" value="Calcium-dependent phosphotriesterase"/>
    <property type="match status" value="1"/>
</dbReference>
<name>A0AA96GEF0_9BACT</name>